<name>A0A396H604_MEDTR</name>
<accession>A0A396H604</accession>
<organism evidence="1 2">
    <name type="scientific">Medicago truncatula</name>
    <name type="common">Barrel medic</name>
    <name type="synonym">Medicago tribuloides</name>
    <dbReference type="NCBI Taxonomy" id="3880"/>
    <lineage>
        <taxon>Eukaryota</taxon>
        <taxon>Viridiplantae</taxon>
        <taxon>Streptophyta</taxon>
        <taxon>Embryophyta</taxon>
        <taxon>Tracheophyta</taxon>
        <taxon>Spermatophyta</taxon>
        <taxon>Magnoliopsida</taxon>
        <taxon>eudicotyledons</taxon>
        <taxon>Gunneridae</taxon>
        <taxon>Pentapetalae</taxon>
        <taxon>rosids</taxon>
        <taxon>fabids</taxon>
        <taxon>Fabales</taxon>
        <taxon>Fabaceae</taxon>
        <taxon>Papilionoideae</taxon>
        <taxon>50 kb inversion clade</taxon>
        <taxon>NPAAA clade</taxon>
        <taxon>Hologalegina</taxon>
        <taxon>IRL clade</taxon>
        <taxon>Trifolieae</taxon>
        <taxon>Medicago</taxon>
    </lineage>
</organism>
<gene>
    <name evidence="1" type="ORF">MtrunA17_Chr7g0261021</name>
</gene>
<dbReference type="Gramene" id="rna42870">
    <property type="protein sequence ID" value="RHN48183.1"/>
    <property type="gene ID" value="gene42870"/>
</dbReference>
<comment type="caution">
    <text evidence="1">The sequence shown here is derived from an EMBL/GenBank/DDBJ whole genome shotgun (WGS) entry which is preliminary data.</text>
</comment>
<dbReference type="AlphaFoldDB" id="A0A396H604"/>
<protein>
    <submittedName>
        <fullName evidence="1">Uncharacterized protein</fullName>
    </submittedName>
</protein>
<dbReference type="EMBL" id="PSQE01000007">
    <property type="protein sequence ID" value="RHN48183.1"/>
    <property type="molecule type" value="Genomic_DNA"/>
</dbReference>
<reference evidence="2" key="1">
    <citation type="journal article" date="2018" name="Nat. Plants">
        <title>Whole-genome landscape of Medicago truncatula symbiotic genes.</title>
        <authorList>
            <person name="Pecrix Y."/>
            <person name="Staton S.E."/>
            <person name="Sallet E."/>
            <person name="Lelandais-Briere C."/>
            <person name="Moreau S."/>
            <person name="Carrere S."/>
            <person name="Blein T."/>
            <person name="Jardinaud M.F."/>
            <person name="Latrasse D."/>
            <person name="Zouine M."/>
            <person name="Zahm M."/>
            <person name="Kreplak J."/>
            <person name="Mayjonade B."/>
            <person name="Satge C."/>
            <person name="Perez M."/>
            <person name="Cauet S."/>
            <person name="Marande W."/>
            <person name="Chantry-Darmon C."/>
            <person name="Lopez-Roques C."/>
            <person name="Bouchez O."/>
            <person name="Berard A."/>
            <person name="Debelle F."/>
            <person name="Munos S."/>
            <person name="Bendahmane A."/>
            <person name="Berges H."/>
            <person name="Niebel A."/>
            <person name="Buitink J."/>
            <person name="Frugier F."/>
            <person name="Benhamed M."/>
            <person name="Crespi M."/>
            <person name="Gouzy J."/>
            <person name="Gamas P."/>
        </authorList>
    </citation>
    <scope>NUCLEOTIDE SEQUENCE [LARGE SCALE GENOMIC DNA]</scope>
    <source>
        <strain evidence="2">cv. Jemalong A17</strain>
    </source>
</reference>
<proteinExistence type="predicted"/>
<evidence type="ECO:0000313" key="2">
    <source>
        <dbReference type="Proteomes" id="UP000265566"/>
    </source>
</evidence>
<sequence>MNNDAEDISIPNLDMQGRLASCTTSENLDVGYNSILNDLMGQVEVTKLEVLEMENAVKTSFVDTEMQTAGFQTGALGLFSAYRDLIQDIVKETKEMRKEIGDLKMHHISSDGYKVDSLTSNADNCQVFANQRAACCNE</sequence>
<dbReference type="Proteomes" id="UP000265566">
    <property type="component" value="Chromosome 7"/>
</dbReference>
<evidence type="ECO:0000313" key="1">
    <source>
        <dbReference type="EMBL" id="RHN48183.1"/>
    </source>
</evidence>